<reference evidence="4 5" key="1">
    <citation type="journal article" date="2016" name="Nat. Commun.">
        <title>Thousands of microbial genomes shed light on interconnected biogeochemical processes in an aquifer system.</title>
        <authorList>
            <person name="Anantharaman K."/>
            <person name="Brown C.T."/>
            <person name="Hug L.A."/>
            <person name="Sharon I."/>
            <person name="Castelle C.J."/>
            <person name="Probst A.J."/>
            <person name="Thomas B.C."/>
            <person name="Singh A."/>
            <person name="Wilkins M.J."/>
            <person name="Karaoz U."/>
            <person name="Brodie E.L."/>
            <person name="Williams K.H."/>
            <person name="Hubbard S.S."/>
            <person name="Banfield J.F."/>
        </authorList>
    </citation>
    <scope>NUCLEOTIDE SEQUENCE [LARGE SCALE GENOMIC DNA]</scope>
</reference>
<organism evidence="4 5">
    <name type="scientific">Candidatus Roizmanbacteria bacterium RIFCSPLOWO2_01_FULL_37_16</name>
    <dbReference type="NCBI Taxonomy" id="1802058"/>
    <lineage>
        <taxon>Bacteria</taxon>
        <taxon>Candidatus Roizmaniibacteriota</taxon>
    </lineage>
</organism>
<dbReference type="AlphaFoldDB" id="A0A1F7IJR3"/>
<name>A0A1F7IJR3_9BACT</name>
<dbReference type="InterPro" id="IPR013320">
    <property type="entry name" value="ConA-like_dom_sf"/>
</dbReference>
<gene>
    <name evidence="4" type="ORF">A3B40_04640</name>
</gene>
<dbReference type="Pfam" id="PF13385">
    <property type="entry name" value="Laminin_G_3"/>
    <property type="match status" value="1"/>
</dbReference>
<accession>A0A1F7IJR3</accession>
<dbReference type="InterPro" id="IPR006558">
    <property type="entry name" value="LamG-like"/>
</dbReference>
<evidence type="ECO:0000313" key="4">
    <source>
        <dbReference type="EMBL" id="OGK43586.1"/>
    </source>
</evidence>
<proteinExistence type="predicted"/>
<comment type="caution">
    <text evidence="4">The sequence shown here is derived from an EMBL/GenBank/DDBJ whole genome shotgun (WGS) entry which is preliminary data.</text>
</comment>
<dbReference type="SMART" id="SM00560">
    <property type="entry name" value="LamGL"/>
    <property type="match status" value="1"/>
</dbReference>
<dbReference type="Gene3D" id="2.60.120.200">
    <property type="match status" value="1"/>
</dbReference>
<dbReference type="Proteomes" id="UP000178040">
    <property type="component" value="Unassembled WGS sequence"/>
</dbReference>
<evidence type="ECO:0000313" key="5">
    <source>
        <dbReference type="Proteomes" id="UP000178040"/>
    </source>
</evidence>
<dbReference type="EMBL" id="MGAI01000045">
    <property type="protein sequence ID" value="OGK43586.1"/>
    <property type="molecule type" value="Genomic_DNA"/>
</dbReference>
<protein>
    <recommendedName>
        <fullName evidence="3">LamG-like jellyroll fold domain-containing protein</fullName>
    </recommendedName>
</protein>
<keyword evidence="1" id="KW-0732">Signal</keyword>
<sequence length="380" mass="41480">MKKSYIILTLLFIFTLTIFVTLFPSKTKAQVTAAACPSGLVSYWRGDGDTTDSIGLNNGQFVDNAQFTTGKVNQAFNFDGGYFKSGSLNLPTGNAPRTLEFWVKSPNMAVGDTFLAGWGNNANYQMSSIFLGWANQRSSRYASWEFGTSVIGSVLANDTWYHLAMTYDGTTNWDAVKIYLNGARDTESWYPYVTQNLITPPGTDFIMAFNSFFEEYYKSHPDGQLDHRFHGAMDEVAVFNYVLTEAEINQHYQNGVAVLPYCEPTVNVAIDIKPGSTSNCFNNNGYGALPVAILGSSNFDANQVNPETVALNGMVVKAVGKSNKLLAHIEDTNSDGFMDMVVQIQDADGAYASGETLATLAGKTFSGKDIKGTDTICIVP</sequence>
<keyword evidence="2" id="KW-1015">Disulfide bond</keyword>
<evidence type="ECO:0000256" key="2">
    <source>
        <dbReference type="ARBA" id="ARBA00023157"/>
    </source>
</evidence>
<dbReference type="SUPFAM" id="SSF49899">
    <property type="entry name" value="Concanavalin A-like lectins/glucanases"/>
    <property type="match status" value="1"/>
</dbReference>
<evidence type="ECO:0000259" key="3">
    <source>
        <dbReference type="SMART" id="SM00560"/>
    </source>
</evidence>
<feature type="domain" description="LamG-like jellyroll fold" evidence="3">
    <location>
        <begin position="98"/>
        <end position="246"/>
    </location>
</feature>
<evidence type="ECO:0000256" key="1">
    <source>
        <dbReference type="ARBA" id="ARBA00022729"/>
    </source>
</evidence>